<accession>A0A2I0UJ96</accession>
<dbReference type="Proteomes" id="UP000233556">
    <property type="component" value="Unassembled WGS sequence"/>
</dbReference>
<proteinExistence type="predicted"/>
<organism evidence="1 2">
    <name type="scientific">Limosa lapponica baueri</name>
    <dbReference type="NCBI Taxonomy" id="1758121"/>
    <lineage>
        <taxon>Eukaryota</taxon>
        <taxon>Metazoa</taxon>
        <taxon>Chordata</taxon>
        <taxon>Craniata</taxon>
        <taxon>Vertebrata</taxon>
        <taxon>Euteleostomi</taxon>
        <taxon>Archelosauria</taxon>
        <taxon>Archosauria</taxon>
        <taxon>Dinosauria</taxon>
        <taxon>Saurischia</taxon>
        <taxon>Theropoda</taxon>
        <taxon>Coelurosauria</taxon>
        <taxon>Aves</taxon>
        <taxon>Neognathae</taxon>
        <taxon>Neoaves</taxon>
        <taxon>Charadriiformes</taxon>
        <taxon>Scolopacidae</taxon>
        <taxon>Limosa</taxon>
    </lineage>
</organism>
<sequence length="204" mass="23414">MVIISFPELKTVGTLALHFADSFLYRMPLTGVLSEGKSKDWENEKLPTVGEDQVRDLPRNLKVHRSMRPDPQALRELVDEVVKPLSIIFEKSWKSNPDPHGGLYHPDICWRDNTAEHKKSRKFLECVNDNRLQIVEEPMRRGAMLDLDLTNKKELVRNVKLKGSLGCSDHEMVKLKILRVARKVCSKLTTLGFRRADFGLLQAQ</sequence>
<evidence type="ECO:0000313" key="1">
    <source>
        <dbReference type="EMBL" id="PKU46127.1"/>
    </source>
</evidence>
<dbReference type="PANTHER" id="PTHR33395">
    <property type="entry name" value="TRANSCRIPTASE, PUTATIVE-RELATED-RELATED"/>
    <property type="match status" value="1"/>
</dbReference>
<dbReference type="GO" id="GO:0031012">
    <property type="term" value="C:extracellular matrix"/>
    <property type="evidence" value="ECO:0007669"/>
    <property type="project" value="TreeGrafter"/>
</dbReference>
<reference evidence="2" key="1">
    <citation type="submission" date="2017-11" db="EMBL/GenBank/DDBJ databases">
        <authorList>
            <person name="Lima N.C."/>
            <person name="Parody-Merino A.M."/>
            <person name="Battley P.F."/>
            <person name="Fidler A.E."/>
            <person name="Prosdocimi F."/>
        </authorList>
    </citation>
    <scope>NUCLEOTIDE SEQUENCE [LARGE SCALE GENOMIC DNA]</scope>
</reference>
<name>A0A2I0UJ96_LIMLA</name>
<gene>
    <name evidence="1" type="ORF">llap_3565</name>
</gene>
<dbReference type="AlphaFoldDB" id="A0A2I0UJ96"/>
<dbReference type="EMBL" id="KZ505727">
    <property type="protein sequence ID" value="PKU46127.1"/>
    <property type="molecule type" value="Genomic_DNA"/>
</dbReference>
<dbReference type="GO" id="GO:0007508">
    <property type="term" value="P:larval heart development"/>
    <property type="evidence" value="ECO:0007669"/>
    <property type="project" value="TreeGrafter"/>
</dbReference>
<keyword evidence="2" id="KW-1185">Reference proteome</keyword>
<dbReference type="PANTHER" id="PTHR33395:SF22">
    <property type="entry name" value="REVERSE TRANSCRIPTASE DOMAIN-CONTAINING PROTEIN"/>
    <property type="match status" value="1"/>
</dbReference>
<evidence type="ECO:0000313" key="2">
    <source>
        <dbReference type="Proteomes" id="UP000233556"/>
    </source>
</evidence>
<dbReference type="OrthoDB" id="6152807at2759"/>
<protein>
    <submittedName>
        <fullName evidence="1">Fh1 fh2 domain-containing protein 3</fullName>
    </submittedName>
</protein>
<reference evidence="2" key="2">
    <citation type="submission" date="2017-12" db="EMBL/GenBank/DDBJ databases">
        <title>Genome sequence of the Bar-tailed Godwit (Limosa lapponica baueri).</title>
        <authorList>
            <person name="Lima N.C.B."/>
            <person name="Parody-Merino A.M."/>
            <person name="Battley P.F."/>
            <person name="Fidler A.E."/>
            <person name="Prosdocimi F."/>
        </authorList>
    </citation>
    <scope>NUCLEOTIDE SEQUENCE [LARGE SCALE GENOMIC DNA]</scope>
</reference>
<dbReference type="GO" id="GO:0061343">
    <property type="term" value="P:cell adhesion involved in heart morphogenesis"/>
    <property type="evidence" value="ECO:0007669"/>
    <property type="project" value="TreeGrafter"/>
</dbReference>